<dbReference type="InterPro" id="IPR018631">
    <property type="entry name" value="AAA-ATPase-like_dom"/>
</dbReference>
<evidence type="ECO:0000313" key="2">
    <source>
        <dbReference type="EMBL" id="KAH0813924.1"/>
    </source>
</evidence>
<accession>A0A8J6L9S9</accession>
<evidence type="ECO:0000259" key="1">
    <source>
        <dbReference type="Pfam" id="PF09820"/>
    </source>
</evidence>
<dbReference type="Proteomes" id="UP000719412">
    <property type="component" value="Unassembled WGS sequence"/>
</dbReference>
<dbReference type="EMBL" id="JABDTM020024820">
    <property type="protein sequence ID" value="KAH0813924.1"/>
    <property type="molecule type" value="Genomic_DNA"/>
</dbReference>
<keyword evidence="3" id="KW-1185">Reference proteome</keyword>
<protein>
    <recommendedName>
        <fullName evidence="1">AAA-ATPase-like domain-containing protein</fullName>
    </recommendedName>
</protein>
<sequence length="548" mass="62813">MLSRYQNASAASREYCKAISGKTPFWASSMSSPDCKRKKRADDVNSVAKMSNVSPTKNWETQTDNVTITESAFNQRSVIDLNAQSFEDVASLDGFVDRTMLIEELLQEEPTYTMIFAPSKFGKTVNLSMIRLFCDIEDKNTKTKEDVTKDPTMEELLSNPSKNMKVFLRQFADTQYEECLILKQENFVIQHFGRHPVVFFNFKDCNVKNESGAIFYCAMKVRDGYLENDYLKNSKEFQSGDPEHVHLKETCTNWLSYSDDKLESLSVMEVIFGLQDLIKSLRIHWGRDPVFLVDEIDKPGIAAMEHRVSESQVLRKFYGPQGDVEIKKIISHINANYSGYNVPSYYGKKYCLFSVLNYIREINKDKNKVNLCFWTDGGFLTGKLPILKNYEVIMTALHKLLYGDSGTIAIRHKSAINVEHLLGLYREEMDLYPNGIFNFFLQRGYLAIIEFEGRETIHVRIPNLEIKNIYHQMLEGCHNELPEAIKSKFTSCGQIFKSLPTQDSTAFQESLEKLCEDLKCIFRSKQCKSEGSICSQILAYTASTFVSA</sequence>
<evidence type="ECO:0000313" key="3">
    <source>
        <dbReference type="Proteomes" id="UP000719412"/>
    </source>
</evidence>
<gene>
    <name evidence="2" type="ORF">GEV33_008867</name>
</gene>
<reference evidence="2" key="2">
    <citation type="submission" date="2021-08" db="EMBL/GenBank/DDBJ databases">
        <authorList>
            <person name="Eriksson T."/>
        </authorList>
    </citation>
    <scope>NUCLEOTIDE SEQUENCE</scope>
    <source>
        <strain evidence="2">Stoneville</strain>
        <tissue evidence="2">Whole head</tissue>
    </source>
</reference>
<dbReference type="PANTHER" id="PTHR34825">
    <property type="entry name" value="CONSERVED PROTEIN, WITH A WEAK D-GALACTARATE DEHYDRATASE/ALTRONATE HYDROLASE DOMAIN"/>
    <property type="match status" value="1"/>
</dbReference>
<feature type="domain" description="AAA-ATPase-like" evidence="1">
    <location>
        <begin position="84"/>
        <end position="142"/>
    </location>
</feature>
<dbReference type="PANTHER" id="PTHR34825:SF1">
    <property type="entry name" value="AAA-ATPASE-LIKE DOMAIN-CONTAINING PROTEIN"/>
    <property type="match status" value="1"/>
</dbReference>
<organism evidence="2 3">
    <name type="scientific">Tenebrio molitor</name>
    <name type="common">Yellow mealworm beetle</name>
    <dbReference type="NCBI Taxonomy" id="7067"/>
    <lineage>
        <taxon>Eukaryota</taxon>
        <taxon>Metazoa</taxon>
        <taxon>Ecdysozoa</taxon>
        <taxon>Arthropoda</taxon>
        <taxon>Hexapoda</taxon>
        <taxon>Insecta</taxon>
        <taxon>Pterygota</taxon>
        <taxon>Neoptera</taxon>
        <taxon>Endopterygota</taxon>
        <taxon>Coleoptera</taxon>
        <taxon>Polyphaga</taxon>
        <taxon>Cucujiformia</taxon>
        <taxon>Tenebrionidae</taxon>
        <taxon>Tenebrio</taxon>
    </lineage>
</organism>
<comment type="caution">
    <text evidence="2">The sequence shown here is derived from an EMBL/GenBank/DDBJ whole genome shotgun (WGS) entry which is preliminary data.</text>
</comment>
<reference evidence="2" key="1">
    <citation type="journal article" date="2020" name="J Insects Food Feed">
        <title>The yellow mealworm (Tenebrio molitor) genome: a resource for the emerging insects as food and feed industry.</title>
        <authorList>
            <person name="Eriksson T."/>
            <person name="Andere A."/>
            <person name="Kelstrup H."/>
            <person name="Emery V."/>
            <person name="Picard C."/>
        </authorList>
    </citation>
    <scope>NUCLEOTIDE SEQUENCE</scope>
    <source>
        <strain evidence="2">Stoneville</strain>
        <tissue evidence="2">Whole head</tissue>
    </source>
</reference>
<proteinExistence type="predicted"/>
<name>A0A8J6L9S9_TENMO</name>
<dbReference type="Pfam" id="PF09820">
    <property type="entry name" value="AAA-ATPase_like"/>
    <property type="match status" value="1"/>
</dbReference>
<dbReference type="AlphaFoldDB" id="A0A8J6L9S9"/>